<comment type="caution">
    <text evidence="14">The sequence shown here is derived from an EMBL/GenBank/DDBJ whole genome shotgun (WGS) entry which is preliminary data.</text>
</comment>
<evidence type="ECO:0000256" key="3">
    <source>
        <dbReference type="ARBA" id="ARBA00022558"/>
    </source>
</evidence>
<evidence type="ECO:0000256" key="6">
    <source>
        <dbReference type="ARBA" id="ARBA00023186"/>
    </source>
</evidence>
<feature type="chain" id="PRO_5002007860" description="Chaperone protein HifB" evidence="11">
    <location>
        <begin position="20"/>
        <end position="230"/>
    </location>
</feature>
<evidence type="ECO:0000256" key="9">
    <source>
        <dbReference type="ARBA" id="ARBA00071520"/>
    </source>
</evidence>
<dbReference type="InterPro" id="IPR001829">
    <property type="entry name" value="Pili_assmbl_chaperone_bac"/>
</dbReference>
<dbReference type="Proteomes" id="UP000030418">
    <property type="component" value="Unassembled WGS sequence"/>
</dbReference>
<comment type="subcellular location">
    <subcellularLocation>
        <location evidence="1 10">Periplasm</location>
    </subcellularLocation>
</comment>
<comment type="similarity">
    <text evidence="2 10">Belongs to the periplasmic pilus chaperone family.</text>
</comment>
<dbReference type="Pfam" id="PF00345">
    <property type="entry name" value="PapD_N"/>
    <property type="match status" value="1"/>
</dbReference>
<dbReference type="SUPFAM" id="SSF49584">
    <property type="entry name" value="Periplasmic chaperone C-domain"/>
    <property type="match status" value="1"/>
</dbReference>
<dbReference type="Pfam" id="PF02753">
    <property type="entry name" value="PapD_C"/>
    <property type="match status" value="1"/>
</dbReference>
<dbReference type="InterPro" id="IPR036316">
    <property type="entry name" value="Pili_assmbl_chap_C_dom_sf"/>
</dbReference>
<protein>
    <recommendedName>
        <fullName evidence="9">Chaperone protein HifB</fullName>
    </recommendedName>
</protein>
<proteinExistence type="inferred from homology"/>
<reference evidence="14 15" key="1">
    <citation type="submission" date="2014-08" db="EMBL/GenBank/DDBJ databases">
        <title>Chaperone-usher fimbriae in a diverse selection of Gallibacterium genomes.</title>
        <authorList>
            <person name="Kudirkiene E."/>
            <person name="Bager R.J."/>
            <person name="Johnson T.J."/>
            <person name="Bojesen A.M."/>
        </authorList>
    </citation>
    <scope>NUCLEOTIDE SEQUENCE [LARGE SCALE GENOMIC DNA]</scope>
    <source>
        <strain evidence="14 15">CCM5976</strain>
    </source>
</reference>
<dbReference type="Gene3D" id="2.60.40.10">
    <property type="entry name" value="Immunoglobulins"/>
    <property type="match status" value="2"/>
</dbReference>
<evidence type="ECO:0000256" key="7">
    <source>
        <dbReference type="ARBA" id="ARBA00023319"/>
    </source>
</evidence>
<evidence type="ECO:0000256" key="1">
    <source>
        <dbReference type="ARBA" id="ARBA00004418"/>
    </source>
</evidence>
<evidence type="ECO:0000256" key="5">
    <source>
        <dbReference type="ARBA" id="ARBA00022764"/>
    </source>
</evidence>
<dbReference type="GO" id="GO:0030288">
    <property type="term" value="C:outer membrane-bounded periplasmic space"/>
    <property type="evidence" value="ECO:0007669"/>
    <property type="project" value="InterPro"/>
</dbReference>
<evidence type="ECO:0000256" key="2">
    <source>
        <dbReference type="ARBA" id="ARBA00007399"/>
    </source>
</evidence>
<dbReference type="AlphaFoldDB" id="A0A0A2Y372"/>
<keyword evidence="3" id="KW-1029">Fimbrium biogenesis</keyword>
<dbReference type="InterPro" id="IPR050643">
    <property type="entry name" value="Periplasmic_pilus_chap"/>
</dbReference>
<name>A0A0A2Y372_9PAST</name>
<dbReference type="InterPro" id="IPR016147">
    <property type="entry name" value="Pili_assmbl_chaperone_N"/>
</dbReference>
<keyword evidence="15" id="KW-1185">Reference proteome</keyword>
<dbReference type="GO" id="GO:0071555">
    <property type="term" value="P:cell wall organization"/>
    <property type="evidence" value="ECO:0007669"/>
    <property type="project" value="InterPro"/>
</dbReference>
<keyword evidence="4 11" id="KW-0732">Signal</keyword>
<keyword evidence="5" id="KW-0574">Periplasm</keyword>
<dbReference type="SUPFAM" id="SSF49354">
    <property type="entry name" value="PapD-like"/>
    <property type="match status" value="1"/>
</dbReference>
<gene>
    <name evidence="14" type="ORF">P375_06580</name>
</gene>
<feature type="signal peptide" evidence="11">
    <location>
        <begin position="1"/>
        <end position="19"/>
    </location>
</feature>
<feature type="domain" description="Pili assembly chaperone C-terminal" evidence="13">
    <location>
        <begin position="163"/>
        <end position="221"/>
    </location>
</feature>
<dbReference type="RefSeq" id="WP_039135636.1">
    <property type="nucleotide sequence ID" value="NZ_JPXY01000027.1"/>
</dbReference>
<evidence type="ECO:0000313" key="15">
    <source>
        <dbReference type="Proteomes" id="UP000030418"/>
    </source>
</evidence>
<evidence type="ECO:0000256" key="8">
    <source>
        <dbReference type="ARBA" id="ARBA00057511"/>
    </source>
</evidence>
<dbReference type="EMBL" id="JPXY01000027">
    <property type="protein sequence ID" value="KGQ31954.1"/>
    <property type="molecule type" value="Genomic_DNA"/>
</dbReference>
<sequence>MLRYFFTIIIALWAMSVSANVVITGTRVIYPSNQKTVSVQLTNAGTKPSLVQAWIDNGDPKAAPETIKTPFVITPPISRIDGNKGQTLRITYTGASLPNDRESIFYLNVLDIPPKPKDQSQNYLQIALRSRIKLFFRPVELTISPSDAYSQVKWRGQGKQLLVDNPTPYYITYPEVKVGTAETVSANMIAPFSQATFQLNKAIPASATTVTWTVINDYGATPSGTSTMQH</sequence>
<dbReference type="InterPro" id="IPR018046">
    <property type="entry name" value="Pili_assmbl_chaperone_CS"/>
</dbReference>
<dbReference type="PANTHER" id="PTHR30251">
    <property type="entry name" value="PILUS ASSEMBLY CHAPERONE"/>
    <property type="match status" value="1"/>
</dbReference>
<keyword evidence="6 10" id="KW-0143">Chaperone</keyword>
<dbReference type="InterPro" id="IPR008962">
    <property type="entry name" value="PapD-like_sf"/>
</dbReference>
<dbReference type="PRINTS" id="PR00969">
    <property type="entry name" value="CHAPERONPILI"/>
</dbReference>
<evidence type="ECO:0000259" key="13">
    <source>
        <dbReference type="Pfam" id="PF02753"/>
    </source>
</evidence>
<keyword evidence="7" id="KW-0393">Immunoglobulin domain</keyword>
<dbReference type="InterPro" id="IPR016148">
    <property type="entry name" value="Pili_assmbl_chaperone_C"/>
</dbReference>
<comment type="function">
    <text evidence="8">Mediates assembly of pili by forming soluble multimeric complexes with pili subunits as an intermediate step in the assembly process. This protein is involved in type B pili (HifA) assembly.</text>
</comment>
<accession>A0A0A2Y372</accession>
<evidence type="ECO:0000256" key="10">
    <source>
        <dbReference type="RuleBase" id="RU003918"/>
    </source>
</evidence>
<dbReference type="PANTHER" id="PTHR30251:SF2">
    <property type="entry name" value="FIMBRIAL CHAPERONE YADV-RELATED"/>
    <property type="match status" value="1"/>
</dbReference>
<dbReference type="InterPro" id="IPR013783">
    <property type="entry name" value="Ig-like_fold"/>
</dbReference>
<organism evidence="14 15">
    <name type="scientific">Gallibacterium genomosp. 2</name>
    <dbReference type="NCBI Taxonomy" id="155517"/>
    <lineage>
        <taxon>Bacteria</taxon>
        <taxon>Pseudomonadati</taxon>
        <taxon>Pseudomonadota</taxon>
        <taxon>Gammaproteobacteria</taxon>
        <taxon>Pasteurellales</taxon>
        <taxon>Pasteurellaceae</taxon>
        <taxon>Gallibacterium</taxon>
    </lineage>
</organism>
<evidence type="ECO:0000256" key="4">
    <source>
        <dbReference type="ARBA" id="ARBA00022729"/>
    </source>
</evidence>
<evidence type="ECO:0000256" key="11">
    <source>
        <dbReference type="SAM" id="SignalP"/>
    </source>
</evidence>
<dbReference type="FunFam" id="2.60.40.10:FF:000458">
    <property type="entry name" value="Molecular chaperone FimC"/>
    <property type="match status" value="1"/>
</dbReference>
<dbReference type="PROSITE" id="PS00635">
    <property type="entry name" value="PILI_CHAPERONE"/>
    <property type="match status" value="1"/>
</dbReference>
<evidence type="ECO:0000259" key="12">
    <source>
        <dbReference type="Pfam" id="PF00345"/>
    </source>
</evidence>
<evidence type="ECO:0000313" key="14">
    <source>
        <dbReference type="EMBL" id="KGQ31954.1"/>
    </source>
</evidence>
<feature type="domain" description="Pili assembly chaperone N-terminal" evidence="12">
    <location>
        <begin position="21"/>
        <end position="141"/>
    </location>
</feature>